<organism evidence="2 3">
    <name type="scientific">Ectobacillus ponti</name>
    <dbReference type="NCBI Taxonomy" id="2961894"/>
    <lineage>
        <taxon>Bacteria</taxon>
        <taxon>Bacillati</taxon>
        <taxon>Bacillota</taxon>
        <taxon>Bacilli</taxon>
        <taxon>Bacillales</taxon>
        <taxon>Bacillaceae</taxon>
        <taxon>Ectobacillus</taxon>
    </lineage>
</organism>
<feature type="transmembrane region" description="Helical" evidence="1">
    <location>
        <begin position="86"/>
        <end position="104"/>
    </location>
</feature>
<keyword evidence="1" id="KW-0812">Transmembrane</keyword>
<keyword evidence="1" id="KW-1133">Transmembrane helix</keyword>
<name>A0AA41X8K9_9BACI</name>
<dbReference type="InterPro" id="IPR025576">
    <property type="entry name" value="YwiC"/>
</dbReference>
<gene>
    <name evidence="2" type="ORF">NK662_19555</name>
</gene>
<evidence type="ECO:0000313" key="2">
    <source>
        <dbReference type="EMBL" id="MCP8970717.1"/>
    </source>
</evidence>
<feature type="transmembrane region" description="Helical" evidence="1">
    <location>
        <begin position="140"/>
        <end position="159"/>
    </location>
</feature>
<protein>
    <submittedName>
        <fullName evidence="2">YwiC-like family protein</fullName>
    </submittedName>
</protein>
<reference evidence="2" key="1">
    <citation type="submission" date="2022-07" db="EMBL/GenBank/DDBJ databases">
        <authorList>
            <person name="Li W.-J."/>
            <person name="Deng Q.-Q."/>
        </authorList>
    </citation>
    <scope>NUCLEOTIDE SEQUENCE</scope>
    <source>
        <strain evidence="2">SYSU M60031</strain>
    </source>
</reference>
<comment type="caution">
    <text evidence="2">The sequence shown here is derived from an EMBL/GenBank/DDBJ whole genome shotgun (WGS) entry which is preliminary data.</text>
</comment>
<feature type="transmembrane region" description="Helical" evidence="1">
    <location>
        <begin position="218"/>
        <end position="236"/>
    </location>
</feature>
<proteinExistence type="predicted"/>
<keyword evidence="3" id="KW-1185">Reference proteome</keyword>
<evidence type="ECO:0000256" key="1">
    <source>
        <dbReference type="SAM" id="Phobius"/>
    </source>
</evidence>
<feature type="transmembrane region" description="Helical" evidence="1">
    <location>
        <begin position="12"/>
        <end position="30"/>
    </location>
</feature>
<feature type="transmembrane region" description="Helical" evidence="1">
    <location>
        <begin position="61"/>
        <end position="80"/>
    </location>
</feature>
<dbReference type="RefSeq" id="WP_254760644.1">
    <property type="nucleotide sequence ID" value="NZ_JANCLT010000014.1"/>
</dbReference>
<evidence type="ECO:0000313" key="3">
    <source>
        <dbReference type="Proteomes" id="UP001156102"/>
    </source>
</evidence>
<keyword evidence="1" id="KW-0472">Membrane</keyword>
<feature type="transmembrane region" description="Helical" evidence="1">
    <location>
        <begin position="36"/>
        <end position="54"/>
    </location>
</feature>
<accession>A0AA41X8K9</accession>
<dbReference type="AlphaFoldDB" id="A0AA41X8K9"/>
<dbReference type="Pfam" id="PF14256">
    <property type="entry name" value="YwiC"/>
    <property type="match status" value="1"/>
</dbReference>
<feature type="transmembrane region" description="Helical" evidence="1">
    <location>
        <begin position="116"/>
        <end position="134"/>
    </location>
</feature>
<dbReference type="EMBL" id="JANCLT010000014">
    <property type="protein sequence ID" value="MCP8970717.1"/>
    <property type="molecule type" value="Genomic_DNA"/>
</dbReference>
<sequence length="240" mass="27685">MKLLIPNQHGAWSMLVMPFLFGVIAGNPSWHHIALFFAWLFMYLGTYPFLMYLKQRRKKHFLHWAVFYMGAATPFGILALLHEWRIVYAALAMLPLFFVNMYFAKKKQERALLNDAAAILTFCIGGMMSYLFGTGYMDEAAWWILLSCFCFFMGSTFYVKTMIREKNSPAYRYVSWGYHLALTAGALFLSPYLALAFLPSLLRALFFYGKNMPALKVGVWEIANSVYFTLTLTVFMKSVS</sequence>
<feature type="transmembrane region" description="Helical" evidence="1">
    <location>
        <begin position="180"/>
        <end position="198"/>
    </location>
</feature>
<dbReference type="Proteomes" id="UP001156102">
    <property type="component" value="Unassembled WGS sequence"/>
</dbReference>